<dbReference type="CDD" id="cd00075">
    <property type="entry name" value="HATPase"/>
    <property type="match status" value="1"/>
</dbReference>
<evidence type="ECO:0000313" key="16">
    <source>
        <dbReference type="Proteomes" id="UP001319882"/>
    </source>
</evidence>
<comment type="caution">
    <text evidence="15">The sequence shown here is derived from an EMBL/GenBank/DDBJ whole genome shotgun (WGS) entry which is preliminary data.</text>
</comment>
<dbReference type="Pfam" id="PF00512">
    <property type="entry name" value="HisKA"/>
    <property type="match status" value="1"/>
</dbReference>
<keyword evidence="7" id="KW-0547">Nucleotide-binding</keyword>
<protein>
    <recommendedName>
        <fullName evidence="3">histidine kinase</fullName>
        <ecNumber evidence="3">2.7.13.3</ecNumber>
    </recommendedName>
</protein>
<evidence type="ECO:0000256" key="5">
    <source>
        <dbReference type="ARBA" id="ARBA00022679"/>
    </source>
</evidence>
<gene>
    <name evidence="15" type="ORF">GEV37_13845</name>
</gene>
<dbReference type="PRINTS" id="PR00344">
    <property type="entry name" value="BCTRLSENSOR"/>
</dbReference>
<dbReference type="InterPro" id="IPR003661">
    <property type="entry name" value="HisK_dim/P_dom"/>
</dbReference>
<dbReference type="PANTHER" id="PTHR45569:SF1">
    <property type="entry name" value="SENSOR PROTEIN KDPD"/>
    <property type="match status" value="1"/>
</dbReference>
<evidence type="ECO:0000256" key="10">
    <source>
        <dbReference type="ARBA" id="ARBA00022989"/>
    </source>
</evidence>
<proteinExistence type="predicted"/>
<feature type="domain" description="Histidine kinase" evidence="14">
    <location>
        <begin position="118"/>
        <end position="335"/>
    </location>
</feature>
<dbReference type="InterPro" id="IPR052023">
    <property type="entry name" value="Histidine_kinase_KdpD"/>
</dbReference>
<dbReference type="Gene3D" id="1.20.120.620">
    <property type="entry name" value="Backbone structure of the membrane domain of e. Coli histidine kinase receptor kdpd"/>
    <property type="match status" value="1"/>
</dbReference>
<dbReference type="Proteomes" id="UP001319882">
    <property type="component" value="Unassembled WGS sequence"/>
</dbReference>
<dbReference type="InterPro" id="IPR003594">
    <property type="entry name" value="HATPase_dom"/>
</dbReference>
<keyword evidence="4" id="KW-0597">Phosphoprotein</keyword>
<comment type="catalytic activity">
    <reaction evidence="1">
        <text>ATP + protein L-histidine = ADP + protein N-phospho-L-histidine.</text>
        <dbReference type="EC" id="2.7.13.3"/>
    </reaction>
</comment>
<feature type="transmembrane region" description="Helical" evidence="13">
    <location>
        <begin position="30"/>
        <end position="51"/>
    </location>
</feature>
<evidence type="ECO:0000256" key="4">
    <source>
        <dbReference type="ARBA" id="ARBA00022553"/>
    </source>
</evidence>
<dbReference type="InterPro" id="IPR036890">
    <property type="entry name" value="HATPase_C_sf"/>
</dbReference>
<feature type="transmembrane region" description="Helical" evidence="13">
    <location>
        <begin position="72"/>
        <end position="90"/>
    </location>
</feature>
<dbReference type="InterPro" id="IPR005467">
    <property type="entry name" value="His_kinase_dom"/>
</dbReference>
<dbReference type="SUPFAM" id="SSF47384">
    <property type="entry name" value="Homodimeric domain of signal transducing histidine kinase"/>
    <property type="match status" value="1"/>
</dbReference>
<keyword evidence="9" id="KW-0067">ATP-binding</keyword>
<dbReference type="InterPro" id="IPR036097">
    <property type="entry name" value="HisK_dim/P_sf"/>
</dbReference>
<dbReference type="EMBL" id="WHVL01000006">
    <property type="protein sequence ID" value="MCB8890196.1"/>
    <property type="molecule type" value="Genomic_DNA"/>
</dbReference>
<keyword evidence="5" id="KW-0808">Transferase</keyword>
<organism evidence="15 16">
    <name type="scientific">Vreelandella malpeensis</name>
    <dbReference type="NCBI Taxonomy" id="1172368"/>
    <lineage>
        <taxon>Bacteria</taxon>
        <taxon>Pseudomonadati</taxon>
        <taxon>Pseudomonadota</taxon>
        <taxon>Gammaproteobacteria</taxon>
        <taxon>Oceanospirillales</taxon>
        <taxon>Halomonadaceae</taxon>
        <taxon>Vreelandella</taxon>
    </lineage>
</organism>
<dbReference type="SMART" id="SM00388">
    <property type="entry name" value="HisKA"/>
    <property type="match status" value="1"/>
</dbReference>
<evidence type="ECO:0000313" key="15">
    <source>
        <dbReference type="EMBL" id="MCB8890196.1"/>
    </source>
</evidence>
<dbReference type="EC" id="2.7.13.3" evidence="3"/>
<evidence type="ECO:0000256" key="13">
    <source>
        <dbReference type="SAM" id="Phobius"/>
    </source>
</evidence>
<sequence length="346" mass="37029">MANLLALIASWGLNAWLALADLSLVFLSAVLACAVLASGHAAVLSALVGFVTFNFFFTEPRYSLLVSEREQLLTLCFFLLVALVVGRVAGESRRRMQALGAARLAEERERLRSALLASVSHDLRTPLASIIGAASSLRALDAQLSPADRRELLDSVLGESQRLDRYIQNLLDMTRLGHGELKIERDWVSLDDMVGSARRRLASALEGVALLQRWPAGSLPLLYVHPALIEQVLVNVLENAARFSPPGGTLEMSAATDETASHMIIALTDQGPGIDPTMREKVFEMFYTGDGSPHGSGLGLAICKGMVSAHGGEIAAEAGPEGRGTTMVIRLPLRPYTAPSGAGYDA</sequence>
<dbReference type="SUPFAM" id="SSF55874">
    <property type="entry name" value="ATPase domain of HSP90 chaperone/DNA topoisomerase II/histidine kinase"/>
    <property type="match status" value="1"/>
</dbReference>
<evidence type="ECO:0000256" key="3">
    <source>
        <dbReference type="ARBA" id="ARBA00012438"/>
    </source>
</evidence>
<keyword evidence="12 13" id="KW-0472">Membrane</keyword>
<evidence type="ECO:0000256" key="11">
    <source>
        <dbReference type="ARBA" id="ARBA00023012"/>
    </source>
</evidence>
<evidence type="ECO:0000256" key="8">
    <source>
        <dbReference type="ARBA" id="ARBA00022777"/>
    </source>
</evidence>
<evidence type="ECO:0000256" key="9">
    <source>
        <dbReference type="ARBA" id="ARBA00022840"/>
    </source>
</evidence>
<dbReference type="Pfam" id="PF13493">
    <property type="entry name" value="DUF4118"/>
    <property type="match status" value="1"/>
</dbReference>
<dbReference type="InterPro" id="IPR025201">
    <property type="entry name" value="KdpD_TM"/>
</dbReference>
<keyword evidence="8" id="KW-0418">Kinase</keyword>
<name>A0ABS8DVC9_9GAMM</name>
<evidence type="ECO:0000256" key="7">
    <source>
        <dbReference type="ARBA" id="ARBA00022741"/>
    </source>
</evidence>
<evidence type="ECO:0000256" key="6">
    <source>
        <dbReference type="ARBA" id="ARBA00022692"/>
    </source>
</evidence>
<evidence type="ECO:0000256" key="12">
    <source>
        <dbReference type="ARBA" id="ARBA00023136"/>
    </source>
</evidence>
<keyword evidence="6 13" id="KW-0812">Transmembrane</keyword>
<keyword evidence="10 13" id="KW-1133">Transmembrane helix</keyword>
<evidence type="ECO:0000259" key="14">
    <source>
        <dbReference type="PROSITE" id="PS50109"/>
    </source>
</evidence>
<dbReference type="Gene3D" id="1.10.287.130">
    <property type="match status" value="1"/>
</dbReference>
<reference evidence="15 16" key="1">
    <citation type="journal article" date="2021" name="Sci. Rep.">
        <title>Genome analysis of a halophilic bacterium Halomonas malpeensis YU-PRIM-29(T) reveals its exopolysaccharide and pigment producing capabilities.</title>
        <authorList>
            <person name="Athmika"/>
            <person name="Ghate S.D."/>
            <person name="Arun A.B."/>
            <person name="Rao S.S."/>
            <person name="Kumar S.T.A."/>
            <person name="Kandiyil M.K."/>
            <person name="Saptami K."/>
            <person name="Rekha P.D."/>
        </authorList>
    </citation>
    <scope>NUCLEOTIDE SEQUENCE [LARGE SCALE GENOMIC DNA]</scope>
    <source>
        <strain evidence="16">prim 29</strain>
    </source>
</reference>
<dbReference type="InterPro" id="IPR038318">
    <property type="entry name" value="KdpD_sf"/>
</dbReference>
<dbReference type="InterPro" id="IPR004358">
    <property type="entry name" value="Sig_transdc_His_kin-like_C"/>
</dbReference>
<dbReference type="SMART" id="SM00387">
    <property type="entry name" value="HATPase_c"/>
    <property type="match status" value="1"/>
</dbReference>
<accession>A0ABS8DVC9</accession>
<keyword evidence="11" id="KW-0902">Two-component regulatory system</keyword>
<evidence type="ECO:0000256" key="2">
    <source>
        <dbReference type="ARBA" id="ARBA00004141"/>
    </source>
</evidence>
<dbReference type="Gene3D" id="3.30.565.10">
    <property type="entry name" value="Histidine kinase-like ATPase, C-terminal domain"/>
    <property type="match status" value="1"/>
</dbReference>
<dbReference type="PANTHER" id="PTHR45569">
    <property type="entry name" value="SENSOR PROTEIN KDPD"/>
    <property type="match status" value="1"/>
</dbReference>
<dbReference type="Pfam" id="PF02518">
    <property type="entry name" value="HATPase_c"/>
    <property type="match status" value="1"/>
</dbReference>
<dbReference type="PROSITE" id="PS50109">
    <property type="entry name" value="HIS_KIN"/>
    <property type="match status" value="1"/>
</dbReference>
<comment type="subcellular location">
    <subcellularLocation>
        <location evidence="2">Membrane</location>
        <topology evidence="2">Multi-pass membrane protein</topology>
    </subcellularLocation>
</comment>
<evidence type="ECO:0000256" key="1">
    <source>
        <dbReference type="ARBA" id="ARBA00000085"/>
    </source>
</evidence>
<dbReference type="CDD" id="cd00082">
    <property type="entry name" value="HisKA"/>
    <property type="match status" value="1"/>
</dbReference>
<keyword evidence="16" id="KW-1185">Reference proteome</keyword>